<protein>
    <submittedName>
        <fullName evidence="2">Respiratory chain protein</fullName>
    </submittedName>
</protein>
<keyword evidence="1" id="KW-0812">Transmembrane</keyword>
<evidence type="ECO:0000313" key="3">
    <source>
        <dbReference type="Proteomes" id="UP000001431"/>
    </source>
</evidence>
<dbReference type="STRING" id="410359.Pcal_1942"/>
<feature type="transmembrane region" description="Helical" evidence="1">
    <location>
        <begin position="137"/>
        <end position="165"/>
    </location>
</feature>
<keyword evidence="1" id="KW-0472">Membrane</keyword>
<dbReference type="OrthoDB" id="386363at2157"/>
<dbReference type="RefSeq" id="WP_011850616.1">
    <property type="nucleotide sequence ID" value="NC_009073.1"/>
</dbReference>
<dbReference type="EMBL" id="CP000561">
    <property type="protein sequence ID" value="ABO09358.1"/>
    <property type="molecule type" value="Genomic_DNA"/>
</dbReference>
<sequence length="168" mass="18030">MSGGGARQGCGAIDISLAKVFGFVGALSFVVEGILLPVTPAAHVILFASYLWAMRRFCIERRRHLALWIATAIAASAATLYATGMTPVNLLFRRAPLEALALVALLWGISALPFYAVNDPLYKATGDYKFRLAWISYAAGAALFVVNVGFIALAYAFLVLALAFLNLK</sequence>
<reference evidence="2" key="1">
    <citation type="submission" date="2007-02" db="EMBL/GenBank/DDBJ databases">
        <title>Complete sequence of Pyrobaculum calidifontis JCM 11548.</title>
        <authorList>
            <consortium name="US DOE Joint Genome Institute"/>
            <person name="Copeland A."/>
            <person name="Lucas S."/>
            <person name="Lapidus A."/>
            <person name="Barry K."/>
            <person name="Glavina del Rio T."/>
            <person name="Dalin E."/>
            <person name="Tice H."/>
            <person name="Pitluck S."/>
            <person name="Chain P."/>
            <person name="Malfatti S."/>
            <person name="Shin M."/>
            <person name="Vergez L."/>
            <person name="Schmutz J."/>
            <person name="Larimer F."/>
            <person name="Land M."/>
            <person name="Hauser L."/>
            <person name="Kyrpides N."/>
            <person name="Mikhailova N."/>
            <person name="Cozen A.E."/>
            <person name="Fitz-Gibbon S.T."/>
            <person name="House C.H."/>
            <person name="Saltikov C."/>
            <person name="Lowe T.M."/>
            <person name="Richardson P."/>
        </authorList>
    </citation>
    <scope>NUCLEOTIDE SEQUENCE [LARGE SCALE GENOMIC DNA]</scope>
    <source>
        <strain evidence="2">JCM 11548</strain>
    </source>
</reference>
<feature type="transmembrane region" description="Helical" evidence="1">
    <location>
        <begin position="95"/>
        <end position="117"/>
    </location>
</feature>
<dbReference type="eggNOG" id="arCOG07019">
    <property type="taxonomic scope" value="Archaea"/>
</dbReference>
<feature type="transmembrane region" description="Helical" evidence="1">
    <location>
        <begin position="34"/>
        <end position="53"/>
    </location>
</feature>
<feature type="transmembrane region" description="Helical" evidence="1">
    <location>
        <begin position="65"/>
        <end position="83"/>
    </location>
</feature>
<dbReference type="AlphaFoldDB" id="A3MXJ1"/>
<name>A3MXJ1_PYRCJ</name>
<dbReference type="HOGENOM" id="CLU_134834_0_0_2"/>
<gene>
    <name evidence="2" type="ordered locus">Pcal_1942</name>
</gene>
<dbReference type="KEGG" id="pcl:Pcal_1942"/>
<accession>A3MXJ1</accession>
<dbReference type="GeneID" id="4908419"/>
<proteinExistence type="predicted"/>
<dbReference type="Proteomes" id="UP000001431">
    <property type="component" value="Chromosome"/>
</dbReference>
<evidence type="ECO:0000256" key="1">
    <source>
        <dbReference type="SAM" id="Phobius"/>
    </source>
</evidence>
<evidence type="ECO:0000313" key="2">
    <source>
        <dbReference type="EMBL" id="ABO09358.1"/>
    </source>
</evidence>
<keyword evidence="1" id="KW-1133">Transmembrane helix</keyword>
<organism evidence="2 3">
    <name type="scientific">Pyrobaculum calidifontis (strain DSM 21063 / JCM 11548 / VA1)</name>
    <dbReference type="NCBI Taxonomy" id="410359"/>
    <lineage>
        <taxon>Archaea</taxon>
        <taxon>Thermoproteota</taxon>
        <taxon>Thermoprotei</taxon>
        <taxon>Thermoproteales</taxon>
        <taxon>Thermoproteaceae</taxon>
        <taxon>Pyrobaculum</taxon>
    </lineage>
</organism>
<keyword evidence="3" id="KW-1185">Reference proteome</keyword>